<dbReference type="GO" id="GO:0005992">
    <property type="term" value="P:trehalose biosynthetic process"/>
    <property type="evidence" value="ECO:0007669"/>
    <property type="project" value="InterPro"/>
</dbReference>
<dbReference type="CDD" id="cd03788">
    <property type="entry name" value="GT20_TPS"/>
    <property type="match status" value="1"/>
</dbReference>
<evidence type="ECO:0000313" key="2">
    <source>
        <dbReference type="Proteomes" id="UP000750334"/>
    </source>
</evidence>
<dbReference type="InterPro" id="IPR036412">
    <property type="entry name" value="HAD-like_sf"/>
</dbReference>
<dbReference type="OrthoDB" id="755951at2759"/>
<dbReference type="GO" id="GO:0005946">
    <property type="term" value="C:alpha,alpha-trehalose-phosphate synthase complex (UDP-forming)"/>
    <property type="evidence" value="ECO:0007669"/>
    <property type="project" value="TreeGrafter"/>
</dbReference>
<dbReference type="GO" id="GO:0003825">
    <property type="term" value="F:alpha,alpha-trehalose-phosphate synthase (UDP-forming) activity"/>
    <property type="evidence" value="ECO:0007669"/>
    <property type="project" value="TreeGrafter"/>
</dbReference>
<gene>
    <name evidence="1" type="ORF">C6P45_005263</name>
</gene>
<dbReference type="InterPro" id="IPR001830">
    <property type="entry name" value="Glyco_trans_20"/>
</dbReference>
<dbReference type="Proteomes" id="UP000750334">
    <property type="component" value="Unassembled WGS sequence"/>
</dbReference>
<dbReference type="SUPFAM" id="SSF56784">
    <property type="entry name" value="HAD-like"/>
    <property type="match status" value="1"/>
</dbReference>
<dbReference type="Pfam" id="PF02358">
    <property type="entry name" value="Trehalose_PPase"/>
    <property type="match status" value="1"/>
</dbReference>
<dbReference type="AlphaFoldDB" id="A0A9P6W9K5"/>
<reference evidence="1 2" key="1">
    <citation type="submission" date="2020-11" db="EMBL/GenBank/DDBJ databases">
        <title>Kefir isolates.</title>
        <authorList>
            <person name="Marcisauskas S."/>
            <person name="Kim Y."/>
            <person name="Blasche S."/>
        </authorList>
    </citation>
    <scope>NUCLEOTIDE SEQUENCE [LARGE SCALE GENOMIC DNA]</scope>
    <source>
        <strain evidence="1 2">OG2</strain>
    </source>
</reference>
<protein>
    <submittedName>
        <fullName evidence="1">Uncharacterized protein</fullName>
    </submittedName>
</protein>
<dbReference type="PANTHER" id="PTHR10788:SF15">
    <property type="entry name" value="TREHALOSE SYNTHASE COMPLEX REGULATORY SUBUNIT TPS3-RELATED"/>
    <property type="match status" value="1"/>
</dbReference>
<comment type="caution">
    <text evidence="1">The sequence shown here is derived from an EMBL/GenBank/DDBJ whole genome shotgun (WGS) entry which is preliminary data.</text>
</comment>
<sequence>MTLLVAALYLPYKPQFDVENVENITKDLLNEKNVKIALDDSTTDVGQIERALSPVGTPYRDSTTFNNLSQDSLVLMTDHFKKNNISNTTIDKKVSSEQVMESLTSNAPTTAMSTTNLVSPPSYHYNNNNNSSVENFFGTTNNNSSNIAINRSQSPSHSLPPQLPHRLSSQMYDDPTESLLKSVNKSLLKHNNNNSKGTNKSHLRNFKNRLQPLANLNNLKQRQLKSDDNDTKSIINETNYIVPPFGGISNQDPTLKAKILDNSHMLFSDLPCNLIPNDMKGNGSLKNAINSYILQNSILGNHDMENHHVTWFGTMGIATDELSQETIEDIVNIYNNDFNACPIVSEDTTFMGCYQNYCKQILWPTLHYQIPDNPLSKAFEDHSWNYYQRVNQQFADKLIEQYNDGDTIWIHDYHLMLVPRLIRNKLPSAKIGFFLHISFPSSEVFRCLAHREQILDGLLGATFIGFQTKEYLKHFIQTCNKLLMADTTDNDTIIEYRGTLIKIGNIPIGIDALDLQLQIYKDETVMEWRKAIRNRWNDTKLIVSRDQFDRIRGLIQKLLAFEKFLLENPKYIGNVSLIQVCIGSLNDEDLKKRSTIIIDRINELTMSIEDTPPVVFLYQDLEFEQYLALNCEADLFWVNSQREGMNLTCHEFIASSLEKNAPLLLSEFTGSASELYDGAFIINPWDIKKVSESLEKAIVLSNIERRMNWKKLLKKIVVYDSDYWIEKNLNAIKTTWEANKERSTLFKMNIDTLISQYKKSQKRFFLLKISTPPISRTLDILNDLASKKENIVFVINSYSKSVSEILYNRAPNVGLLAENGAYVRLDDNWYNMVDQVDWITDVVKIFDDKMERLPGSYYKISESSIKFHTENAIDKERVNGTIGDIITHINSTFQEKNIHAFVHNDVIYVQQNGLSIQALQFLLNYYNSADMNNSNNNNNSNNGSVATSIRKLISQTTKLTLSNKTESKEDPNKSMVPIDFMLVAGSSSPILDPIFNEINNYAKEEEVQFGHTITYGTGSNSTFAKEHVTGLNELLSTLSTLSKA</sequence>
<dbReference type="EMBL" id="PUHR01000088">
    <property type="protein sequence ID" value="KAG0667896.1"/>
    <property type="molecule type" value="Genomic_DNA"/>
</dbReference>
<organism evidence="1 2">
    <name type="scientific">Maudiozyma exigua</name>
    <name type="common">Yeast</name>
    <name type="synonym">Kazachstania exigua</name>
    <dbReference type="NCBI Taxonomy" id="34358"/>
    <lineage>
        <taxon>Eukaryota</taxon>
        <taxon>Fungi</taxon>
        <taxon>Dikarya</taxon>
        <taxon>Ascomycota</taxon>
        <taxon>Saccharomycotina</taxon>
        <taxon>Saccharomycetes</taxon>
        <taxon>Saccharomycetales</taxon>
        <taxon>Saccharomycetaceae</taxon>
        <taxon>Maudiozyma</taxon>
    </lineage>
</organism>
<keyword evidence="2" id="KW-1185">Reference proteome</keyword>
<dbReference type="GO" id="GO:0004805">
    <property type="term" value="F:trehalose-phosphatase activity"/>
    <property type="evidence" value="ECO:0007669"/>
    <property type="project" value="TreeGrafter"/>
</dbReference>
<dbReference type="Pfam" id="PF00982">
    <property type="entry name" value="Glyco_transf_20"/>
    <property type="match status" value="1"/>
</dbReference>
<name>A0A9P6W9K5_MAUEX</name>
<dbReference type="SUPFAM" id="SSF53756">
    <property type="entry name" value="UDP-Glycosyltransferase/glycogen phosphorylase"/>
    <property type="match status" value="1"/>
</dbReference>
<evidence type="ECO:0000313" key="1">
    <source>
        <dbReference type="EMBL" id="KAG0667896.1"/>
    </source>
</evidence>
<dbReference type="PANTHER" id="PTHR10788">
    <property type="entry name" value="TREHALOSE-6-PHOSPHATE SYNTHASE"/>
    <property type="match status" value="1"/>
</dbReference>
<accession>A0A9P6W9K5</accession>
<dbReference type="Gene3D" id="3.40.50.2000">
    <property type="entry name" value="Glycogen Phosphorylase B"/>
    <property type="match status" value="2"/>
</dbReference>
<dbReference type="InterPro" id="IPR003337">
    <property type="entry name" value="Trehalose_PPase"/>
</dbReference>
<dbReference type="GO" id="GO:0005829">
    <property type="term" value="C:cytosol"/>
    <property type="evidence" value="ECO:0007669"/>
    <property type="project" value="TreeGrafter"/>
</dbReference>
<proteinExistence type="predicted"/>